<dbReference type="Proteomes" id="UP001160499">
    <property type="component" value="Unassembled WGS sequence"/>
</dbReference>
<dbReference type="PANTHER" id="PTHR23517:SF13">
    <property type="entry name" value="MAJOR FACILITATOR SUPERFAMILY MFS_1"/>
    <property type="match status" value="1"/>
</dbReference>
<evidence type="ECO:0000256" key="4">
    <source>
        <dbReference type="ARBA" id="ARBA00022692"/>
    </source>
</evidence>
<feature type="domain" description="Major facilitator superfamily (MFS) profile" evidence="9">
    <location>
        <begin position="33"/>
        <end position="420"/>
    </location>
</feature>
<evidence type="ECO:0000256" key="7">
    <source>
        <dbReference type="SAM" id="MobiDB-lite"/>
    </source>
</evidence>
<keyword evidence="3" id="KW-1003">Cell membrane</keyword>
<feature type="transmembrane region" description="Helical" evidence="8">
    <location>
        <begin position="65"/>
        <end position="88"/>
    </location>
</feature>
<keyword evidence="4 8" id="KW-0812">Transmembrane</keyword>
<feature type="transmembrane region" description="Helical" evidence="8">
    <location>
        <begin position="33"/>
        <end position="53"/>
    </location>
</feature>
<evidence type="ECO:0000313" key="11">
    <source>
        <dbReference type="Proteomes" id="UP001160499"/>
    </source>
</evidence>
<dbReference type="PROSITE" id="PS50850">
    <property type="entry name" value="MFS"/>
    <property type="match status" value="1"/>
</dbReference>
<evidence type="ECO:0000259" key="9">
    <source>
        <dbReference type="PROSITE" id="PS50850"/>
    </source>
</evidence>
<evidence type="ECO:0000256" key="8">
    <source>
        <dbReference type="SAM" id="Phobius"/>
    </source>
</evidence>
<evidence type="ECO:0000256" key="6">
    <source>
        <dbReference type="ARBA" id="ARBA00023136"/>
    </source>
</evidence>
<evidence type="ECO:0000313" key="10">
    <source>
        <dbReference type="EMBL" id="MDH6212750.1"/>
    </source>
</evidence>
<dbReference type="Gene3D" id="1.20.1250.20">
    <property type="entry name" value="MFS general substrate transporter like domains"/>
    <property type="match status" value="1"/>
</dbReference>
<feature type="region of interest" description="Disordered" evidence="7">
    <location>
        <begin position="1"/>
        <end position="22"/>
    </location>
</feature>
<comment type="caution">
    <text evidence="10">The sequence shown here is derived from an EMBL/GenBank/DDBJ whole genome shotgun (WGS) entry which is preliminary data.</text>
</comment>
<evidence type="ECO:0000256" key="3">
    <source>
        <dbReference type="ARBA" id="ARBA00022475"/>
    </source>
</evidence>
<protein>
    <submittedName>
        <fullName evidence="10">MFS family permease</fullName>
    </submittedName>
</protein>
<evidence type="ECO:0000256" key="1">
    <source>
        <dbReference type="ARBA" id="ARBA00004651"/>
    </source>
</evidence>
<dbReference type="SUPFAM" id="SSF103473">
    <property type="entry name" value="MFS general substrate transporter"/>
    <property type="match status" value="1"/>
</dbReference>
<organism evidence="10 11">
    <name type="scientific">Streptomyces pseudovenezuelae</name>
    <dbReference type="NCBI Taxonomy" id="67350"/>
    <lineage>
        <taxon>Bacteria</taxon>
        <taxon>Bacillati</taxon>
        <taxon>Actinomycetota</taxon>
        <taxon>Actinomycetes</taxon>
        <taxon>Kitasatosporales</taxon>
        <taxon>Streptomycetaceae</taxon>
        <taxon>Streptomyces</taxon>
        <taxon>Streptomyces aurantiacus group</taxon>
    </lineage>
</organism>
<keyword evidence="6 8" id="KW-0472">Membrane</keyword>
<gene>
    <name evidence="10" type="ORF">M2283_000029</name>
</gene>
<feature type="transmembrane region" description="Helical" evidence="8">
    <location>
        <begin position="240"/>
        <end position="261"/>
    </location>
</feature>
<dbReference type="InterPro" id="IPR011701">
    <property type="entry name" value="MFS"/>
</dbReference>
<reference evidence="10 11" key="1">
    <citation type="submission" date="2023-04" db="EMBL/GenBank/DDBJ databases">
        <title>Forest soil microbial communities from Buena Vista Peninsula, Colon Province, Panama.</title>
        <authorList>
            <person name="Bouskill N."/>
        </authorList>
    </citation>
    <scope>NUCLEOTIDE SEQUENCE [LARGE SCALE GENOMIC DNA]</scope>
    <source>
        <strain evidence="10 11">GGS1</strain>
    </source>
</reference>
<feature type="transmembrane region" description="Helical" evidence="8">
    <location>
        <begin position="330"/>
        <end position="353"/>
    </location>
</feature>
<feature type="transmembrane region" description="Helical" evidence="8">
    <location>
        <begin position="125"/>
        <end position="146"/>
    </location>
</feature>
<keyword evidence="2" id="KW-0813">Transport</keyword>
<dbReference type="RefSeq" id="WP_280873815.1">
    <property type="nucleotide sequence ID" value="NZ_JARXVH010000001.1"/>
</dbReference>
<feature type="transmembrane region" description="Helical" evidence="8">
    <location>
        <begin position="304"/>
        <end position="324"/>
    </location>
</feature>
<name>A0ABT6L8U3_9ACTN</name>
<dbReference type="EMBL" id="JARXVH010000001">
    <property type="protein sequence ID" value="MDH6212750.1"/>
    <property type="molecule type" value="Genomic_DNA"/>
</dbReference>
<keyword evidence="5 8" id="KW-1133">Transmembrane helix</keyword>
<evidence type="ECO:0000256" key="2">
    <source>
        <dbReference type="ARBA" id="ARBA00022448"/>
    </source>
</evidence>
<dbReference type="InterPro" id="IPR050171">
    <property type="entry name" value="MFS_Transporters"/>
</dbReference>
<dbReference type="InterPro" id="IPR036259">
    <property type="entry name" value="MFS_trans_sf"/>
</dbReference>
<evidence type="ECO:0000256" key="5">
    <source>
        <dbReference type="ARBA" id="ARBA00022989"/>
    </source>
</evidence>
<dbReference type="InterPro" id="IPR020846">
    <property type="entry name" value="MFS_dom"/>
</dbReference>
<feature type="transmembrane region" description="Helical" evidence="8">
    <location>
        <begin position="194"/>
        <end position="213"/>
    </location>
</feature>
<feature type="transmembrane region" description="Helical" evidence="8">
    <location>
        <begin position="167"/>
        <end position="188"/>
    </location>
</feature>
<sequence>MLSTSAKGSHTDRAPARKAPVAEPPRTVRRYGAGFWTVAAVFVTAMAFSTVPTPLYPLYQARDGFSTFTVTVVFAVYAVGVLTSLLLAGHVSDWLGRKKVMTSALALELIAAVLFLSTASLPVLIVARLITGLGVGMLTATATAYLHELHAAHRPGASTRRFEIVSTAANIGGLGVGPLAAGVLAEYLRAPLRLPYVIFVVLLLIGVVAVALTPETVRKPDVRPAYRPQRVGVARGDRGYLAAAAAGFTSMAVFGLFTSVAPGFVAGTLHHPSHALAGLVVFAVFGAAAAAQTGTGGLGERTRWYVGLLAQAAGMAVLAVGVHLAGLPVFLLAGILAGAGAGVLFKSAVGHVAATAAPAQRGEALAGLFLASYLGLALLPVGLGVASLFMSLGDATTWFTAVVLALLAAVAVGARHHGPAAPVASIHDRV</sequence>
<comment type="subcellular location">
    <subcellularLocation>
        <location evidence="1">Cell membrane</location>
        <topology evidence="1">Multi-pass membrane protein</topology>
    </subcellularLocation>
</comment>
<dbReference type="Pfam" id="PF07690">
    <property type="entry name" value="MFS_1"/>
    <property type="match status" value="1"/>
</dbReference>
<feature type="transmembrane region" description="Helical" evidence="8">
    <location>
        <begin position="395"/>
        <end position="414"/>
    </location>
</feature>
<dbReference type="PANTHER" id="PTHR23517">
    <property type="entry name" value="RESISTANCE PROTEIN MDTM, PUTATIVE-RELATED-RELATED"/>
    <property type="match status" value="1"/>
</dbReference>
<proteinExistence type="predicted"/>
<feature type="transmembrane region" description="Helical" evidence="8">
    <location>
        <begin position="365"/>
        <end position="389"/>
    </location>
</feature>
<keyword evidence="11" id="KW-1185">Reference proteome</keyword>
<feature type="transmembrane region" description="Helical" evidence="8">
    <location>
        <begin position="100"/>
        <end position="119"/>
    </location>
</feature>
<feature type="transmembrane region" description="Helical" evidence="8">
    <location>
        <begin position="273"/>
        <end position="292"/>
    </location>
</feature>
<accession>A0ABT6L8U3</accession>